<keyword evidence="2" id="KW-1133">Transmembrane helix</keyword>
<reference evidence="3" key="1">
    <citation type="submission" date="2021-12" db="EMBL/GenBank/DDBJ databases">
        <authorList>
            <person name="King R."/>
        </authorList>
    </citation>
    <scope>NUCLEOTIDE SEQUENCE</scope>
</reference>
<dbReference type="Proteomes" id="UP001152759">
    <property type="component" value="Chromosome 10"/>
</dbReference>
<evidence type="ECO:0000313" key="4">
    <source>
        <dbReference type="Proteomes" id="UP001152759"/>
    </source>
</evidence>
<dbReference type="CDD" id="cd16021">
    <property type="entry name" value="ALP_like"/>
    <property type="match status" value="1"/>
</dbReference>
<dbReference type="PANTHER" id="PTHR10974:SF9">
    <property type="entry name" value="DUF229 DOMAIN CONTAINING PROTEIN-RELATED"/>
    <property type="match status" value="1"/>
</dbReference>
<keyword evidence="4" id="KW-1185">Reference proteome</keyword>
<accession>A0A9P0EZG5</accession>
<protein>
    <submittedName>
        <fullName evidence="3">Uncharacterized protein</fullName>
    </submittedName>
</protein>
<dbReference type="FunFam" id="3.40.720.10:FF:000017">
    <property type="entry name" value="Predicted protein"/>
    <property type="match status" value="1"/>
</dbReference>
<dbReference type="InterPro" id="IPR004245">
    <property type="entry name" value="DUF229"/>
</dbReference>
<dbReference type="InterPro" id="IPR017850">
    <property type="entry name" value="Alkaline_phosphatase_core_sf"/>
</dbReference>
<name>A0A9P0EZG5_BEMTA</name>
<dbReference type="EMBL" id="OU963871">
    <property type="protein sequence ID" value="CAH0383299.1"/>
    <property type="molecule type" value="Genomic_DNA"/>
</dbReference>
<keyword evidence="2" id="KW-0472">Membrane</keyword>
<feature type="region of interest" description="Disordered" evidence="1">
    <location>
        <begin position="174"/>
        <end position="196"/>
    </location>
</feature>
<dbReference type="PANTHER" id="PTHR10974">
    <property type="entry name" value="FI08016P-RELATED"/>
    <property type="match status" value="1"/>
</dbReference>
<feature type="transmembrane region" description="Helical" evidence="2">
    <location>
        <begin position="7"/>
        <end position="24"/>
    </location>
</feature>
<dbReference type="GO" id="GO:0005615">
    <property type="term" value="C:extracellular space"/>
    <property type="evidence" value="ECO:0007669"/>
    <property type="project" value="TreeGrafter"/>
</dbReference>
<sequence>MTQRNARTVILIFSITLFTLYYNFSKKLSTSYAPPMHLSNGSATEQKTLGMRENCRVRRPDPFHSSIMDFIEPQTPIKCDSKPLTRAVYDSTTDLYTLEISRDELKSYGLSKKETQSLYCCYYPYPEMPTMKDKSHRKLRIPCSKFRSNITLDHNAEIVRVNCFTQNRKLRRKVHQDVHSTPTKRKKITHEPTPRDRQRDTFNVLLVGLDAVSYSNFQRQMPATLRFLRSTGWIEYNSYNKVEDNTLPNLIPILTGHSMPQLEETCWLRDTDSCPFVWKNFSARGYTTMYAEDEYNMSTFNFRKDGFHQPPVDFEAGPYILSATIGLKRKIVNRLNYCLGPTTSAERLLNYSLDFFRLTSDTRFFGVVWVNSLTHNSLQIPSTADDIMVDYFTSLGRLGVLDDTFIVFLSDHGIRIGEFRQTFYGWIEERLPFLFFHVPDRFRELYPEQVSVMQENAGRLTSPYEVHVTIHKVLDMSADVVPAGCPRCRGLFEPIAEGRSCADAGIPYDWCACGEFVEESTESRLAVVVGRALVEEINRMTYNKSTSRYQVCARFRLAEVMSLRRIKKSAVGARSAMMVIVGVEPGRAVFQAIVAHEPEIEVLGSVSRLDLYGRKSDCVESAWMKKYCHCVWRPLKNDW</sequence>
<evidence type="ECO:0000256" key="2">
    <source>
        <dbReference type="SAM" id="Phobius"/>
    </source>
</evidence>
<dbReference type="SUPFAM" id="SSF53649">
    <property type="entry name" value="Alkaline phosphatase-like"/>
    <property type="match status" value="1"/>
</dbReference>
<evidence type="ECO:0000313" key="3">
    <source>
        <dbReference type="EMBL" id="CAH0383299.1"/>
    </source>
</evidence>
<dbReference type="Gene3D" id="3.40.720.10">
    <property type="entry name" value="Alkaline Phosphatase, subunit A"/>
    <property type="match status" value="1"/>
</dbReference>
<dbReference type="AlphaFoldDB" id="A0A9P0EZG5"/>
<organism evidence="3 4">
    <name type="scientific">Bemisia tabaci</name>
    <name type="common">Sweetpotato whitefly</name>
    <name type="synonym">Aleurodes tabaci</name>
    <dbReference type="NCBI Taxonomy" id="7038"/>
    <lineage>
        <taxon>Eukaryota</taxon>
        <taxon>Metazoa</taxon>
        <taxon>Ecdysozoa</taxon>
        <taxon>Arthropoda</taxon>
        <taxon>Hexapoda</taxon>
        <taxon>Insecta</taxon>
        <taxon>Pterygota</taxon>
        <taxon>Neoptera</taxon>
        <taxon>Paraneoptera</taxon>
        <taxon>Hemiptera</taxon>
        <taxon>Sternorrhyncha</taxon>
        <taxon>Aleyrodoidea</taxon>
        <taxon>Aleyrodidae</taxon>
        <taxon>Aleyrodinae</taxon>
        <taxon>Bemisia</taxon>
    </lineage>
</organism>
<proteinExistence type="predicted"/>
<gene>
    <name evidence="3" type="ORF">BEMITA_LOCUS2760</name>
</gene>
<dbReference type="Pfam" id="PF02995">
    <property type="entry name" value="DUF229"/>
    <property type="match status" value="1"/>
</dbReference>
<evidence type="ECO:0000256" key="1">
    <source>
        <dbReference type="SAM" id="MobiDB-lite"/>
    </source>
</evidence>
<keyword evidence="2" id="KW-0812">Transmembrane</keyword>